<dbReference type="Gramene" id="AET7Gv20548700.7">
    <property type="protein sequence ID" value="AET7Gv20548700.7"/>
    <property type="gene ID" value="AET7Gv20548700"/>
</dbReference>
<reference evidence="1" key="3">
    <citation type="journal article" date="2017" name="Nature">
        <title>Genome sequence of the progenitor of the wheat D genome Aegilops tauschii.</title>
        <authorList>
            <person name="Luo M.C."/>
            <person name="Gu Y.Q."/>
            <person name="Puiu D."/>
            <person name="Wang H."/>
            <person name="Twardziok S.O."/>
            <person name="Deal K.R."/>
            <person name="Huo N."/>
            <person name="Zhu T."/>
            <person name="Wang L."/>
            <person name="Wang Y."/>
            <person name="McGuire P.E."/>
            <person name="Liu S."/>
            <person name="Long H."/>
            <person name="Ramasamy R.K."/>
            <person name="Rodriguez J.C."/>
            <person name="Van S.L."/>
            <person name="Yuan L."/>
            <person name="Wang Z."/>
            <person name="Xia Z."/>
            <person name="Xiao L."/>
            <person name="Anderson O.D."/>
            <person name="Ouyang S."/>
            <person name="Liang Y."/>
            <person name="Zimin A.V."/>
            <person name="Pertea G."/>
            <person name="Qi P."/>
            <person name="Bennetzen J.L."/>
            <person name="Dai X."/>
            <person name="Dawson M.W."/>
            <person name="Muller H.G."/>
            <person name="Kugler K."/>
            <person name="Rivarola-Duarte L."/>
            <person name="Spannagl M."/>
            <person name="Mayer K.F.X."/>
            <person name="Lu F.H."/>
            <person name="Bevan M.W."/>
            <person name="Leroy P."/>
            <person name="Li P."/>
            <person name="You F.M."/>
            <person name="Sun Q."/>
            <person name="Liu Z."/>
            <person name="Lyons E."/>
            <person name="Wicker T."/>
            <person name="Salzberg S.L."/>
            <person name="Devos K.M."/>
            <person name="Dvorak J."/>
        </authorList>
    </citation>
    <scope>NUCLEOTIDE SEQUENCE [LARGE SCALE GENOMIC DNA]</scope>
    <source>
        <strain evidence="1">cv. AL8/78</strain>
    </source>
</reference>
<dbReference type="InterPro" id="IPR012340">
    <property type="entry name" value="NA-bd_OB-fold"/>
</dbReference>
<dbReference type="AlphaFoldDB" id="A0A453RDL1"/>
<protein>
    <submittedName>
        <fullName evidence="1">Uncharacterized protein</fullName>
    </submittedName>
</protein>
<reference evidence="2" key="2">
    <citation type="journal article" date="2017" name="Nat. Plants">
        <title>The Aegilops tauschii genome reveals multiple impacts of transposons.</title>
        <authorList>
            <person name="Zhao G."/>
            <person name="Zou C."/>
            <person name="Li K."/>
            <person name="Wang K."/>
            <person name="Li T."/>
            <person name="Gao L."/>
            <person name="Zhang X."/>
            <person name="Wang H."/>
            <person name="Yang Z."/>
            <person name="Liu X."/>
            <person name="Jiang W."/>
            <person name="Mao L."/>
            <person name="Kong X."/>
            <person name="Jiao Y."/>
            <person name="Jia J."/>
        </authorList>
    </citation>
    <scope>NUCLEOTIDE SEQUENCE [LARGE SCALE GENOMIC DNA]</scope>
    <source>
        <strain evidence="2">cv. AL8/78</strain>
    </source>
</reference>
<reference evidence="1" key="5">
    <citation type="journal article" date="2021" name="G3 (Bethesda)">
        <title>Aegilops tauschii genome assembly Aet v5.0 features greater sequence contiguity and improved annotation.</title>
        <authorList>
            <person name="Wang L."/>
            <person name="Zhu T."/>
            <person name="Rodriguez J.C."/>
            <person name="Deal K.R."/>
            <person name="Dubcovsky J."/>
            <person name="McGuire P.E."/>
            <person name="Lux T."/>
            <person name="Spannagl M."/>
            <person name="Mayer K.F.X."/>
            <person name="Baldrich P."/>
            <person name="Meyers B.C."/>
            <person name="Huo N."/>
            <person name="Gu Y.Q."/>
            <person name="Zhou H."/>
            <person name="Devos K.M."/>
            <person name="Bennetzen J.L."/>
            <person name="Unver T."/>
            <person name="Budak H."/>
            <person name="Gulick P.J."/>
            <person name="Galiba G."/>
            <person name="Kalapos B."/>
            <person name="Nelson D.R."/>
            <person name="Li P."/>
            <person name="You F.M."/>
            <person name="Luo M.C."/>
            <person name="Dvorak J."/>
        </authorList>
    </citation>
    <scope>NUCLEOTIDE SEQUENCE [LARGE SCALE GENOMIC DNA]</scope>
    <source>
        <strain evidence="1">cv. AL8/78</strain>
    </source>
</reference>
<evidence type="ECO:0000313" key="2">
    <source>
        <dbReference type="Proteomes" id="UP000015105"/>
    </source>
</evidence>
<dbReference type="EnsemblPlants" id="AET7Gv20548700.7">
    <property type="protein sequence ID" value="AET7Gv20548700.7"/>
    <property type="gene ID" value="AET7Gv20548700"/>
</dbReference>
<proteinExistence type="predicted"/>
<sequence length="85" mass="10388">MKQLLLTIFVYLRRWKNPCYYVEESKINEKSIYAFNNFKVMESTKYRPMCNEIKIYFSYNTKVKEIKDLQKFSQIIASSLLTWTH</sequence>
<reference evidence="1" key="4">
    <citation type="submission" date="2019-03" db="UniProtKB">
        <authorList>
            <consortium name="EnsemblPlants"/>
        </authorList>
    </citation>
    <scope>IDENTIFICATION</scope>
</reference>
<reference evidence="2" key="1">
    <citation type="journal article" date="2014" name="Science">
        <title>Ancient hybridizations among the ancestral genomes of bread wheat.</title>
        <authorList>
            <consortium name="International Wheat Genome Sequencing Consortium,"/>
            <person name="Marcussen T."/>
            <person name="Sandve S.R."/>
            <person name="Heier L."/>
            <person name="Spannagl M."/>
            <person name="Pfeifer M."/>
            <person name="Jakobsen K.S."/>
            <person name="Wulff B.B."/>
            <person name="Steuernagel B."/>
            <person name="Mayer K.F."/>
            <person name="Olsen O.A."/>
        </authorList>
    </citation>
    <scope>NUCLEOTIDE SEQUENCE [LARGE SCALE GENOMIC DNA]</scope>
    <source>
        <strain evidence="2">cv. AL8/78</strain>
    </source>
</reference>
<keyword evidence="2" id="KW-1185">Reference proteome</keyword>
<dbReference type="Gene3D" id="2.40.50.140">
    <property type="entry name" value="Nucleic acid-binding proteins"/>
    <property type="match status" value="1"/>
</dbReference>
<organism evidence="1 2">
    <name type="scientific">Aegilops tauschii subsp. strangulata</name>
    <name type="common">Goatgrass</name>
    <dbReference type="NCBI Taxonomy" id="200361"/>
    <lineage>
        <taxon>Eukaryota</taxon>
        <taxon>Viridiplantae</taxon>
        <taxon>Streptophyta</taxon>
        <taxon>Embryophyta</taxon>
        <taxon>Tracheophyta</taxon>
        <taxon>Spermatophyta</taxon>
        <taxon>Magnoliopsida</taxon>
        <taxon>Liliopsida</taxon>
        <taxon>Poales</taxon>
        <taxon>Poaceae</taxon>
        <taxon>BOP clade</taxon>
        <taxon>Pooideae</taxon>
        <taxon>Triticodae</taxon>
        <taxon>Triticeae</taxon>
        <taxon>Triticinae</taxon>
        <taxon>Aegilops</taxon>
    </lineage>
</organism>
<evidence type="ECO:0000313" key="1">
    <source>
        <dbReference type="EnsemblPlants" id="AET7Gv20548700.7"/>
    </source>
</evidence>
<accession>A0A453RDL1</accession>
<dbReference type="Proteomes" id="UP000015105">
    <property type="component" value="Chromosome 7D"/>
</dbReference>
<name>A0A453RDL1_AEGTS</name>